<dbReference type="InterPro" id="IPR014724">
    <property type="entry name" value="RNA_pol_RPB2_OB-fold"/>
</dbReference>
<comment type="similarity">
    <text evidence="2 13">Belongs to the RNA polymerase beta chain family.</text>
</comment>
<dbReference type="PANTHER" id="PTHR20856">
    <property type="entry name" value="DNA-DIRECTED RNA POLYMERASE I SUBUNIT 2"/>
    <property type="match status" value="1"/>
</dbReference>
<dbReference type="Gene3D" id="3.90.1110.10">
    <property type="entry name" value="RNA polymerase Rpb2, domain 2"/>
    <property type="match status" value="1"/>
</dbReference>
<keyword evidence="10 14" id="KW-0804">Transcription</keyword>
<dbReference type="InterPro" id="IPR007641">
    <property type="entry name" value="RNA_pol_Rpb2_7"/>
</dbReference>
<evidence type="ECO:0000256" key="4">
    <source>
        <dbReference type="ARBA" id="ARBA00022679"/>
    </source>
</evidence>
<evidence type="ECO:0000256" key="3">
    <source>
        <dbReference type="ARBA" id="ARBA00022478"/>
    </source>
</evidence>
<keyword evidence="23" id="KW-1185">Reference proteome</keyword>
<dbReference type="Pfam" id="PF04567">
    <property type="entry name" value="RNA_pol_Rpb2_5"/>
    <property type="match status" value="1"/>
</dbReference>
<feature type="domain" description="RNA polymerase beta subunit protrusion" evidence="18">
    <location>
        <begin position="187"/>
        <end position="488"/>
    </location>
</feature>
<evidence type="ECO:0000259" key="21">
    <source>
        <dbReference type="Pfam" id="PF04567"/>
    </source>
</evidence>
<dbReference type="GO" id="GO:0008270">
    <property type="term" value="F:zinc ion binding"/>
    <property type="evidence" value="ECO:0007669"/>
    <property type="project" value="UniProtKB-KW"/>
</dbReference>
<dbReference type="GO" id="GO:0032549">
    <property type="term" value="F:ribonucleoside binding"/>
    <property type="evidence" value="ECO:0007669"/>
    <property type="project" value="InterPro"/>
</dbReference>
<evidence type="ECO:0000256" key="2">
    <source>
        <dbReference type="ARBA" id="ARBA00006835"/>
    </source>
</evidence>
<keyword evidence="9" id="KW-0460">Magnesium</keyword>
<comment type="function">
    <text evidence="14">DNA-dependent RNA polymerase catalyzes the transcription of DNA into RNA using the four ribonucleoside triphosphates as substrates.</text>
</comment>
<dbReference type="GO" id="GO:0003899">
    <property type="term" value="F:DNA-directed RNA polymerase activity"/>
    <property type="evidence" value="ECO:0007669"/>
    <property type="project" value="UniProtKB-EC"/>
</dbReference>
<gene>
    <name evidence="22" type="ORF">PECAL_6P09440</name>
</gene>
<dbReference type="InterPro" id="IPR007644">
    <property type="entry name" value="RNA_pol_bsu_protrusion"/>
</dbReference>
<dbReference type="Pfam" id="PF04563">
    <property type="entry name" value="RNA_pol_Rpb2_1"/>
    <property type="match status" value="2"/>
</dbReference>
<evidence type="ECO:0000259" key="20">
    <source>
        <dbReference type="Pfam" id="PF04566"/>
    </source>
</evidence>
<dbReference type="InterPro" id="IPR007120">
    <property type="entry name" value="DNA-dir_RNAP_su2_dom"/>
</dbReference>
<dbReference type="InterPro" id="IPR007645">
    <property type="entry name" value="RNA_pol_Rpb2_3"/>
</dbReference>
<dbReference type="OrthoDB" id="10248617at2759"/>
<dbReference type="FunFam" id="2.40.50.150:FF:000002">
    <property type="entry name" value="DNA-directed RNA polymerase subunit beta"/>
    <property type="match status" value="1"/>
</dbReference>
<dbReference type="CDD" id="cd00653">
    <property type="entry name" value="RNA_pol_B_RPB2"/>
    <property type="match status" value="1"/>
</dbReference>
<dbReference type="SUPFAM" id="SSF64484">
    <property type="entry name" value="beta and beta-prime subunits of DNA dependent RNA-polymerase"/>
    <property type="match status" value="1"/>
</dbReference>
<dbReference type="Gene3D" id="3.90.1800.10">
    <property type="entry name" value="RNA polymerase alpha subunit dimerisation domain"/>
    <property type="match status" value="1"/>
</dbReference>
<dbReference type="InterPro" id="IPR007646">
    <property type="entry name" value="RNA_pol_Rpb2_4"/>
</dbReference>
<evidence type="ECO:0000256" key="1">
    <source>
        <dbReference type="ARBA" id="ARBA00004123"/>
    </source>
</evidence>
<evidence type="ECO:0000256" key="12">
    <source>
        <dbReference type="ARBA" id="ARBA00048552"/>
    </source>
</evidence>
<dbReference type="FunFam" id="3.90.1100.10:FF:000005">
    <property type="entry name" value="DNA-directed RNA polymerase subunit beta"/>
    <property type="match status" value="1"/>
</dbReference>
<dbReference type="Gene3D" id="2.40.270.10">
    <property type="entry name" value="DNA-directed RNA polymerase, subunit 2, domain 6"/>
    <property type="match status" value="1"/>
</dbReference>
<dbReference type="Gene3D" id="3.90.1070.20">
    <property type="match status" value="1"/>
</dbReference>
<dbReference type="Pfam" id="PF04561">
    <property type="entry name" value="RNA_pol_Rpb2_2"/>
    <property type="match status" value="1"/>
</dbReference>
<evidence type="ECO:0000259" key="15">
    <source>
        <dbReference type="Pfam" id="PF00562"/>
    </source>
</evidence>
<keyword evidence="7" id="KW-0863">Zinc-finger</keyword>
<protein>
    <recommendedName>
        <fullName evidence="14">DNA-directed RNA polymerase subunit beta</fullName>
        <ecNumber evidence="14">2.7.7.6</ecNumber>
    </recommendedName>
</protein>
<evidence type="ECO:0000256" key="8">
    <source>
        <dbReference type="ARBA" id="ARBA00022833"/>
    </source>
</evidence>
<dbReference type="InterPro" id="IPR007121">
    <property type="entry name" value="RNA_pol_bsu_CS"/>
</dbReference>
<keyword evidence="11" id="KW-0539">Nucleus</keyword>
<dbReference type="GO" id="GO:0006367">
    <property type="term" value="P:transcription initiation at RNA polymerase II promoter"/>
    <property type="evidence" value="ECO:0007669"/>
    <property type="project" value="UniProtKB-ARBA"/>
</dbReference>
<dbReference type="InterPro" id="IPR007647">
    <property type="entry name" value="RNA_pol_Rpb2_5"/>
</dbReference>
<keyword evidence="5 14" id="KW-0548">Nucleotidyltransferase</keyword>
<feature type="domain" description="RNA polymerase beta subunit protrusion" evidence="18">
    <location>
        <begin position="20"/>
        <end position="116"/>
    </location>
</feature>
<evidence type="ECO:0000256" key="6">
    <source>
        <dbReference type="ARBA" id="ARBA00022723"/>
    </source>
</evidence>
<dbReference type="InterPro" id="IPR037034">
    <property type="entry name" value="RNA_pol_Rpb2_2_sf"/>
</dbReference>
<dbReference type="PROSITE" id="PS01166">
    <property type="entry name" value="RNA_POL_BETA"/>
    <property type="match status" value="1"/>
</dbReference>
<keyword evidence="8" id="KW-0862">Zinc</keyword>
<feature type="domain" description="RNA polymerase Rpb2" evidence="17">
    <location>
        <begin position="251"/>
        <end position="441"/>
    </location>
</feature>
<dbReference type="InterPro" id="IPR007642">
    <property type="entry name" value="RNA_pol_Rpb2_2"/>
</dbReference>
<evidence type="ECO:0000256" key="7">
    <source>
        <dbReference type="ARBA" id="ARBA00022771"/>
    </source>
</evidence>
<comment type="caution">
    <text evidence="22">The sequence shown here is derived from an EMBL/GenBank/DDBJ whole genome shotgun (WGS) entry which is preliminary data.</text>
</comment>
<dbReference type="EMBL" id="CAKKNE010000006">
    <property type="protein sequence ID" value="CAH0379328.1"/>
    <property type="molecule type" value="Genomic_DNA"/>
</dbReference>
<dbReference type="Pfam" id="PF04566">
    <property type="entry name" value="RNA_pol_Rpb2_4"/>
    <property type="match status" value="1"/>
</dbReference>
<evidence type="ECO:0000259" key="19">
    <source>
        <dbReference type="Pfam" id="PF04565"/>
    </source>
</evidence>
<keyword evidence="4 14" id="KW-0808">Transferase</keyword>
<evidence type="ECO:0000256" key="5">
    <source>
        <dbReference type="ARBA" id="ARBA00022695"/>
    </source>
</evidence>
<dbReference type="Gene3D" id="2.40.50.150">
    <property type="match status" value="1"/>
</dbReference>
<feature type="domain" description="DNA-directed RNA polymerase subunit 2 hybrid-binding" evidence="15">
    <location>
        <begin position="766"/>
        <end position="1147"/>
    </location>
</feature>
<evidence type="ECO:0000259" key="16">
    <source>
        <dbReference type="Pfam" id="PF04560"/>
    </source>
</evidence>
<comment type="catalytic activity">
    <reaction evidence="12 14">
        <text>RNA(n) + a ribonucleoside 5'-triphosphate = RNA(n+1) + diphosphate</text>
        <dbReference type="Rhea" id="RHEA:21248"/>
        <dbReference type="Rhea" id="RHEA-COMP:14527"/>
        <dbReference type="Rhea" id="RHEA-COMP:17342"/>
        <dbReference type="ChEBI" id="CHEBI:33019"/>
        <dbReference type="ChEBI" id="CHEBI:61557"/>
        <dbReference type="ChEBI" id="CHEBI:140395"/>
        <dbReference type="EC" id="2.7.7.6"/>
    </reaction>
</comment>
<keyword evidence="6" id="KW-0479">Metal-binding</keyword>
<dbReference type="Gene3D" id="3.90.1100.10">
    <property type="match status" value="1"/>
</dbReference>
<organism evidence="22 23">
    <name type="scientific">Pelagomonas calceolata</name>
    <dbReference type="NCBI Taxonomy" id="35677"/>
    <lineage>
        <taxon>Eukaryota</taxon>
        <taxon>Sar</taxon>
        <taxon>Stramenopiles</taxon>
        <taxon>Ochrophyta</taxon>
        <taxon>Pelagophyceae</taxon>
        <taxon>Pelagomonadales</taxon>
        <taxon>Pelagomonadaceae</taxon>
        <taxon>Pelagomonas</taxon>
    </lineage>
</organism>
<dbReference type="Pfam" id="PF00562">
    <property type="entry name" value="RNA_pol_Rpb2_6"/>
    <property type="match status" value="1"/>
</dbReference>
<evidence type="ECO:0000313" key="23">
    <source>
        <dbReference type="Proteomes" id="UP000789595"/>
    </source>
</evidence>
<dbReference type="InterPro" id="IPR037033">
    <property type="entry name" value="DNA-dir_RNAP_su2_hyb_sf"/>
</dbReference>
<evidence type="ECO:0000256" key="11">
    <source>
        <dbReference type="ARBA" id="ARBA00023242"/>
    </source>
</evidence>
<evidence type="ECO:0000256" key="14">
    <source>
        <dbReference type="RuleBase" id="RU363031"/>
    </source>
</evidence>
<evidence type="ECO:0000256" key="9">
    <source>
        <dbReference type="ARBA" id="ARBA00022842"/>
    </source>
</evidence>
<dbReference type="InterPro" id="IPR015712">
    <property type="entry name" value="DNA-dir_RNA_pol_su2"/>
</dbReference>
<dbReference type="FunFam" id="3.90.1800.10:FF:000002">
    <property type="entry name" value="DNA-directed RNA polymerase subunit beta"/>
    <property type="match status" value="1"/>
</dbReference>
<dbReference type="FunFam" id="3.90.1110.10:FF:000002">
    <property type="entry name" value="DNA-directed RNA polymerase subunit beta"/>
    <property type="match status" value="1"/>
</dbReference>
<reference evidence="22" key="1">
    <citation type="submission" date="2021-11" db="EMBL/GenBank/DDBJ databases">
        <authorList>
            <consortium name="Genoscope - CEA"/>
            <person name="William W."/>
        </authorList>
    </citation>
    <scope>NUCLEOTIDE SEQUENCE</scope>
</reference>
<feature type="domain" description="RNA polymerase Rpb2" evidence="19">
    <location>
        <begin position="513"/>
        <end position="577"/>
    </location>
</feature>
<accession>A0A8J2SZW4</accession>
<evidence type="ECO:0000259" key="17">
    <source>
        <dbReference type="Pfam" id="PF04561"/>
    </source>
</evidence>
<keyword evidence="3 14" id="KW-0240">DNA-directed RNA polymerase</keyword>
<name>A0A8J2SZW4_9STRA</name>
<dbReference type="AlphaFoldDB" id="A0A8J2SZW4"/>
<feature type="domain" description="RNA polymerase Rpb2" evidence="21">
    <location>
        <begin position="714"/>
        <end position="758"/>
    </location>
</feature>
<dbReference type="EC" id="2.7.7.6" evidence="14"/>
<dbReference type="Proteomes" id="UP000789595">
    <property type="component" value="Unassembled WGS sequence"/>
</dbReference>
<comment type="subcellular location">
    <subcellularLocation>
        <location evidence="1">Nucleus</location>
    </subcellularLocation>
</comment>
<dbReference type="Pfam" id="PF04560">
    <property type="entry name" value="RNA_pol_Rpb2_7"/>
    <property type="match status" value="1"/>
</dbReference>
<dbReference type="GO" id="GO:0005665">
    <property type="term" value="C:RNA polymerase II, core complex"/>
    <property type="evidence" value="ECO:0007669"/>
    <property type="project" value="UniProtKB-ARBA"/>
</dbReference>
<dbReference type="GO" id="GO:0003677">
    <property type="term" value="F:DNA binding"/>
    <property type="evidence" value="ECO:0007669"/>
    <property type="project" value="InterPro"/>
</dbReference>
<feature type="domain" description="RNA polymerase Rpb2" evidence="20">
    <location>
        <begin position="614"/>
        <end position="675"/>
    </location>
</feature>
<dbReference type="Pfam" id="PF04565">
    <property type="entry name" value="RNA_pol_Rpb2_3"/>
    <property type="match status" value="1"/>
</dbReference>
<feature type="domain" description="RNA polymerase Rpb2" evidence="16">
    <location>
        <begin position="1149"/>
        <end position="1242"/>
    </location>
</feature>
<dbReference type="FunFam" id="2.40.270.10:FF:000006">
    <property type="entry name" value="DNA-directed RNA polymerase subunit beta"/>
    <property type="match status" value="1"/>
</dbReference>
<proteinExistence type="inferred from homology"/>
<evidence type="ECO:0000256" key="10">
    <source>
        <dbReference type="ARBA" id="ARBA00023163"/>
    </source>
</evidence>
<sequence length="1244" mass="139621">MDITQEDAWTVISAYFAEKGLVRQQLDSFDEFIQNTMQELVDDSGELHVEPEAQYLPGQKSLHRNKFTVVFNQVYVSKPTATERDGTTSNMFPHEARLRNMTYSSPIYVDISCIEPESTATLHQGCQAELYIENDWYPCVVDELKSGRANVTYETAGPLQDSDKVVIVKESDVEVSSRIRLPSGLAKAHRTDSPKEFLGYVPIMLRSRFCVLADKSDRELCELGECVYDQGGYFIINGSEKVVVAQERMSNNHVYCFRKKQPHKYSWVVECRSHVEHGARPTSTVYMQMYNKAGRGQSQGNQIRMTLPYVRVDIPVIIVFRALGFVADRDILEHVVYDFSDTDMMERLRPSLDEAFVVQNQTIALDFIGRRGSATNIGRSKRVQYAKELLQKEVLPHVGTEEQSDTKKAFFVGYIVHKLLMCSLERIDEDDRDHYGKKRLDLAGPLLGGLFRMLFRKLTKDVLAYLQKCIDEARDFNLASAIKSRLITDGLRYSLATGNWGDRKDASRAGVSQVLNRLTYASTLSHLRRLNTPLGREGKQAKPRQLHNTHWGFICPAETPEGQAVGLVKNLALMAYVSVGSPQSPILEFLEEWSMENLEEISPQTIADPGTTKIFVNGSWIGVHRDPCTLEATLRSLRRQIDIDPEVSVVRDIKEKELRVYTDAGRVCRPLLIVESDHASTWKDPLNHSSSSPAQKLKLRKPHIHKLVNGELGWTQLLVKGLVELVDTEEEEATMIAMIPSDLNEPYSSTYTHCEIHPSMILGICGSIIPFPDHNQSPRNTYQSAMGKQAMGIYASNFQQRMDTLAHVLHYPQKPLATTRAMEHLHFRELPSGVNAIVAIMCYTGYNQAPSSALSSLKSDSLIMNQAAIDRGLFRSSFYRTYVDQERSHVTGDAAGLYCETFERPGQDHCVAMRHGSYEKVDCDGLVSPGVRVSGADILIGKTVPVLNGGETSGLVKRDSSTAMRPNESGLVDQVMLSTNQDGMKFTKVRTRSVRIPQIGDKFASRHGQKGTIGMTYAQEDMPWTRNGISPDIIVNPHAIPSRMTIGHLVECLQSKVGALTGKEGDATPFTDVSVDHIAAVLHELGYHRHGNEVMYSGHTGRAIHAKVFLGPTFYQRLKHLVDDKIHARSRGPVTMLTRQPMEGRARDGGLRMGEMERDCLVSHGVSSFLRDRMFANSDPYAIHICTCCGLVAHADLRKHIYWCNNKNCQRAANSSVVRVHIPYACKLLFQELMAMCIAPRICI</sequence>
<dbReference type="FunFam" id="3.90.1070.20:FF:000001">
    <property type="entry name" value="DNA-directed RNA polymerase subunit beta"/>
    <property type="match status" value="1"/>
</dbReference>
<evidence type="ECO:0000313" key="22">
    <source>
        <dbReference type="EMBL" id="CAH0379328.1"/>
    </source>
</evidence>
<evidence type="ECO:0000259" key="18">
    <source>
        <dbReference type="Pfam" id="PF04563"/>
    </source>
</evidence>
<evidence type="ECO:0000256" key="13">
    <source>
        <dbReference type="RuleBase" id="RU000434"/>
    </source>
</evidence>